<evidence type="ECO:0000256" key="6">
    <source>
        <dbReference type="ARBA" id="ARBA00022840"/>
    </source>
</evidence>
<evidence type="ECO:0000313" key="9">
    <source>
        <dbReference type="Proteomes" id="UP000287033"/>
    </source>
</evidence>
<organism evidence="8 9">
    <name type="scientific">Chiloscyllium punctatum</name>
    <name type="common">Brownbanded bambooshark</name>
    <name type="synonym">Hemiscyllium punctatum</name>
    <dbReference type="NCBI Taxonomy" id="137246"/>
    <lineage>
        <taxon>Eukaryota</taxon>
        <taxon>Metazoa</taxon>
        <taxon>Chordata</taxon>
        <taxon>Craniata</taxon>
        <taxon>Vertebrata</taxon>
        <taxon>Chondrichthyes</taxon>
        <taxon>Elasmobranchii</taxon>
        <taxon>Galeomorphii</taxon>
        <taxon>Galeoidea</taxon>
        <taxon>Orectolobiformes</taxon>
        <taxon>Hemiscylliidae</taxon>
        <taxon>Chiloscyllium</taxon>
    </lineage>
</organism>
<comment type="caution">
    <text evidence="8">The sequence shown here is derived from an EMBL/GenBank/DDBJ whole genome shotgun (WGS) entry which is preliminary data.</text>
</comment>
<dbReference type="Pfam" id="PF17779">
    <property type="entry name" value="WHD_NOD2"/>
    <property type="match status" value="1"/>
</dbReference>
<accession>A0A401T7X6</accession>
<dbReference type="InterPro" id="IPR041075">
    <property type="entry name" value="NOD1/2_WH"/>
</dbReference>
<dbReference type="Pfam" id="PF17776">
    <property type="entry name" value="NLRC4_HD2"/>
    <property type="match status" value="1"/>
</dbReference>
<dbReference type="SMART" id="SM01288">
    <property type="entry name" value="FISNA"/>
    <property type="match status" value="1"/>
</dbReference>
<evidence type="ECO:0000313" key="8">
    <source>
        <dbReference type="EMBL" id="GCC38714.1"/>
    </source>
</evidence>
<sequence length="1036" mass="117650">MRRDTVDFAGVINKHKKVLREKVQYITEYTSKPGEKILLTENFTNLWITEGDYNSIPQRHEVMDIEAMSKQERSGARSINYTEIFVCSLQQSRPPRITVTKGLAGIGKTICVHKFAYDWTNGSAALDFDFLFMFPFRELNLLPESKLSISQLVQRYYPHTGDTATFLKDTNIKCLFIFDGLDESRLCLDFNKSPEYADVEHTMKLHVLLVNLIKGTLLSHASVWITARPAAARQIPAAYIDRLTEIQGFRDEEKEEYFRKKCKGRADMILSNIMRQPSLFTMCYVPAFCWILATVLLHAMKSCSETDIHQHTPRTITEVYSNFLIVMIMYHQDKQSHGVTEREKVSDLLQAKRPVILNLGRLAFHCLKVQKLVFHERDMESFRVDLSLLCDGFCKEILLQDEPIFQHKAYAFIHLTMQEYFAALYVFLQHHMGQHPNPLAKGLVTKLRGLFSRPSFSDVCKSACKKAVWSQSGHLDMFFRFLCGLSTEKNLQLLQGLSSQGVSGGEDATRTAAYIKKTLHRDIPAERCLNLFYCLNELNDGCIVDKLKQSLKEGALATRDLEAAEYSAIAFVLQASNSDMQEFNIADYNLSDELLWKLLPVAKLFRKVKLVNKDITKHLVNFLGALLILSKSQVQELWLENTEISDVAMKQLCVAMKNSCCRLQSLSLSGTDFTQRSWEELTNVIKKKQTLLTLDLSYTFPDHSAISLLAAALKDSECRLQTLKLISNDLDFHCCEELASGLSTNQSLVELNLSRNQLKDVEMMALCNALKEPECKLQILYLNHNQISSDCCEVLSSVLAQNKALFHLNLTHNKLGNAGVKILCRALKNNVCKLQKLSLKYNNLTYDCCEELAFAVKENSELLDLDISVNKITDVGVKLLCQISTNHRSNMQCLRISMSDLSANCCQALASLLVELKTIKELHLDFNVIGDMGVKYLCWAFKTRDNGMEALSLKSNYLTDECCGDLVSALCVKNTLKFLDLSFNGFTDNSLQLFQHLVLKCADLEELVLQANSFSLQGCNELEKLMNSRQKLQVIL</sequence>
<dbReference type="InterPro" id="IPR029495">
    <property type="entry name" value="NACHT-assoc"/>
</dbReference>
<proteinExistence type="predicted"/>
<dbReference type="InterPro" id="IPR007111">
    <property type="entry name" value="NACHT_NTPase"/>
</dbReference>
<evidence type="ECO:0000256" key="3">
    <source>
        <dbReference type="ARBA" id="ARBA00022614"/>
    </source>
</evidence>
<name>A0A401T7X6_CHIPU</name>
<keyword evidence="6" id="KW-0067">ATP-binding</keyword>
<dbReference type="Pfam" id="PF13516">
    <property type="entry name" value="LRR_6"/>
    <property type="match status" value="5"/>
</dbReference>
<dbReference type="SMART" id="SM00368">
    <property type="entry name" value="LRR_RI"/>
    <property type="match status" value="12"/>
</dbReference>
<protein>
    <recommendedName>
        <fullName evidence="7">NACHT domain-containing protein</fullName>
    </recommendedName>
</protein>
<dbReference type="InterPro" id="IPR032675">
    <property type="entry name" value="LRR_dom_sf"/>
</dbReference>
<dbReference type="Proteomes" id="UP000287033">
    <property type="component" value="Unassembled WGS sequence"/>
</dbReference>
<dbReference type="FunFam" id="3.40.50.300:FF:000210">
    <property type="entry name" value="Si:dkey-16p6.1"/>
    <property type="match status" value="1"/>
</dbReference>
<dbReference type="InterPro" id="IPR051261">
    <property type="entry name" value="NLR"/>
</dbReference>
<dbReference type="Pfam" id="PF05729">
    <property type="entry name" value="NACHT"/>
    <property type="match status" value="1"/>
</dbReference>
<dbReference type="EMBL" id="BEZZ01001237">
    <property type="protein sequence ID" value="GCC38714.1"/>
    <property type="molecule type" value="Genomic_DNA"/>
</dbReference>
<keyword evidence="3" id="KW-0433">Leucine-rich repeat</keyword>
<dbReference type="PANTHER" id="PTHR24106">
    <property type="entry name" value="NACHT, LRR AND CARD DOMAINS-CONTAINING"/>
    <property type="match status" value="1"/>
</dbReference>
<dbReference type="InterPro" id="IPR041267">
    <property type="entry name" value="NLRP_HD2"/>
</dbReference>
<evidence type="ECO:0000256" key="1">
    <source>
        <dbReference type="ARBA" id="ARBA00004496"/>
    </source>
</evidence>
<dbReference type="PROSITE" id="PS50837">
    <property type="entry name" value="NACHT"/>
    <property type="match status" value="1"/>
</dbReference>
<reference evidence="8 9" key="1">
    <citation type="journal article" date="2018" name="Nat. Ecol. Evol.">
        <title>Shark genomes provide insights into elasmobranch evolution and the origin of vertebrates.</title>
        <authorList>
            <person name="Hara Y"/>
            <person name="Yamaguchi K"/>
            <person name="Onimaru K"/>
            <person name="Kadota M"/>
            <person name="Koyanagi M"/>
            <person name="Keeley SD"/>
            <person name="Tatsumi K"/>
            <person name="Tanaka K"/>
            <person name="Motone F"/>
            <person name="Kageyama Y"/>
            <person name="Nozu R"/>
            <person name="Adachi N"/>
            <person name="Nishimura O"/>
            <person name="Nakagawa R"/>
            <person name="Tanegashima C"/>
            <person name="Kiyatake I"/>
            <person name="Matsumoto R"/>
            <person name="Murakumo K"/>
            <person name="Nishida K"/>
            <person name="Terakita A"/>
            <person name="Kuratani S"/>
            <person name="Sato K"/>
            <person name="Hyodo S Kuraku.S."/>
        </authorList>
    </citation>
    <scope>NUCLEOTIDE SEQUENCE [LARGE SCALE GENOMIC DNA]</scope>
</reference>
<evidence type="ECO:0000256" key="2">
    <source>
        <dbReference type="ARBA" id="ARBA00022490"/>
    </source>
</evidence>
<dbReference type="OrthoDB" id="120976at2759"/>
<evidence type="ECO:0000259" key="7">
    <source>
        <dbReference type="PROSITE" id="PS50837"/>
    </source>
</evidence>
<dbReference type="InterPro" id="IPR001611">
    <property type="entry name" value="Leu-rich_rpt"/>
</dbReference>
<keyword evidence="2" id="KW-0963">Cytoplasm</keyword>
<dbReference type="PROSITE" id="PS51450">
    <property type="entry name" value="LRR"/>
    <property type="match status" value="1"/>
</dbReference>
<dbReference type="STRING" id="137246.A0A401T7X6"/>
<keyword evidence="5" id="KW-0547">Nucleotide-binding</keyword>
<keyword evidence="4" id="KW-0677">Repeat</keyword>
<dbReference type="Pfam" id="PF14484">
    <property type="entry name" value="FISNA"/>
    <property type="match status" value="1"/>
</dbReference>
<feature type="domain" description="NACHT" evidence="7">
    <location>
        <begin position="96"/>
        <end position="231"/>
    </location>
</feature>
<keyword evidence="9" id="KW-1185">Reference proteome</keyword>
<dbReference type="SUPFAM" id="SSF52047">
    <property type="entry name" value="RNI-like"/>
    <property type="match status" value="2"/>
</dbReference>
<gene>
    <name evidence="8" type="ORF">chiPu_0017230</name>
</gene>
<evidence type="ECO:0000256" key="5">
    <source>
        <dbReference type="ARBA" id="ARBA00022741"/>
    </source>
</evidence>
<evidence type="ECO:0000256" key="4">
    <source>
        <dbReference type="ARBA" id="ARBA00022737"/>
    </source>
</evidence>
<comment type="subcellular location">
    <subcellularLocation>
        <location evidence="1">Cytoplasm</location>
    </subcellularLocation>
</comment>
<dbReference type="Gene3D" id="3.40.50.300">
    <property type="entry name" value="P-loop containing nucleotide triphosphate hydrolases"/>
    <property type="match status" value="1"/>
</dbReference>
<dbReference type="GO" id="GO:0005524">
    <property type="term" value="F:ATP binding"/>
    <property type="evidence" value="ECO:0007669"/>
    <property type="project" value="UniProtKB-KW"/>
</dbReference>
<dbReference type="OMA" id="IHFRGQF"/>
<dbReference type="InterPro" id="IPR027417">
    <property type="entry name" value="P-loop_NTPase"/>
</dbReference>
<dbReference type="Gene3D" id="3.80.10.10">
    <property type="entry name" value="Ribonuclease Inhibitor"/>
    <property type="match status" value="2"/>
</dbReference>
<dbReference type="GO" id="GO:0005737">
    <property type="term" value="C:cytoplasm"/>
    <property type="evidence" value="ECO:0007669"/>
    <property type="project" value="UniProtKB-SubCell"/>
</dbReference>
<dbReference type="AlphaFoldDB" id="A0A401T7X6"/>